<gene>
    <name evidence="2" type="ORF">B0H17DRAFT_1154214</name>
</gene>
<evidence type="ECO:0000313" key="2">
    <source>
        <dbReference type="EMBL" id="KAJ7605658.1"/>
    </source>
</evidence>
<reference evidence="2" key="1">
    <citation type="submission" date="2023-03" db="EMBL/GenBank/DDBJ databases">
        <title>Massive genome expansion in bonnet fungi (Mycena s.s.) driven by repeated elements and novel gene families across ecological guilds.</title>
        <authorList>
            <consortium name="Lawrence Berkeley National Laboratory"/>
            <person name="Harder C.B."/>
            <person name="Miyauchi S."/>
            <person name="Viragh M."/>
            <person name="Kuo A."/>
            <person name="Thoen E."/>
            <person name="Andreopoulos B."/>
            <person name="Lu D."/>
            <person name="Skrede I."/>
            <person name="Drula E."/>
            <person name="Henrissat B."/>
            <person name="Morin E."/>
            <person name="Kohler A."/>
            <person name="Barry K."/>
            <person name="LaButti K."/>
            <person name="Morin E."/>
            <person name="Salamov A."/>
            <person name="Lipzen A."/>
            <person name="Mereny Z."/>
            <person name="Hegedus B."/>
            <person name="Baldrian P."/>
            <person name="Stursova M."/>
            <person name="Weitz H."/>
            <person name="Taylor A."/>
            <person name="Grigoriev I.V."/>
            <person name="Nagy L.G."/>
            <person name="Martin F."/>
            <person name="Kauserud H."/>
        </authorList>
    </citation>
    <scope>NUCLEOTIDE SEQUENCE</scope>
    <source>
        <strain evidence="2">CBHHK067</strain>
    </source>
</reference>
<dbReference type="Proteomes" id="UP001221757">
    <property type="component" value="Unassembled WGS sequence"/>
</dbReference>
<dbReference type="AlphaFoldDB" id="A0AAD7AZT7"/>
<feature type="region of interest" description="Disordered" evidence="1">
    <location>
        <begin position="253"/>
        <end position="332"/>
    </location>
</feature>
<keyword evidence="3" id="KW-1185">Reference proteome</keyword>
<accession>A0AAD7AZT7</accession>
<evidence type="ECO:0000313" key="3">
    <source>
        <dbReference type="Proteomes" id="UP001221757"/>
    </source>
</evidence>
<name>A0AAD7AZT7_MYCRO</name>
<protein>
    <submittedName>
        <fullName evidence="2">Uncharacterized protein</fullName>
    </submittedName>
</protein>
<feature type="non-terminal residue" evidence="2">
    <location>
        <position position="1"/>
    </location>
</feature>
<dbReference type="EMBL" id="JARKIE010001143">
    <property type="protein sequence ID" value="KAJ7605658.1"/>
    <property type="molecule type" value="Genomic_DNA"/>
</dbReference>
<proteinExistence type="predicted"/>
<sequence length="332" mass="36951">MYRASTFVETNFSYRIHREGKSKEEIIHSGLNPTYGFHAPCSNFPNTFGVMSSSLDRIHPCFRGDPPPSSVQQPSLTAAVRYLHLERKIPSDYPYDIALTGGKQANTMGYNVPYHYITGLGPLPTDLTGSHIGDVYVDLTEGRFAAYGRIADGSWKRWYDPQPQGRTEGVLVKHPYFHPRMLWCSEVNGLSWFVKTTAARSQETAKNRGFVSSNLSKSEEVRWAEASVLIGMGLVSEEQNARAVAEAEIPRTRRLTSTLSPSPPVESSTLAGACSQEAPAPARRPQPRSERSLEEAIQRLKEENEGHWQPRTPACPRPALKRTPTPGRCVLP</sequence>
<organism evidence="2 3">
    <name type="scientific">Mycena rosella</name>
    <name type="common">Pink bonnet</name>
    <name type="synonym">Agaricus rosellus</name>
    <dbReference type="NCBI Taxonomy" id="1033263"/>
    <lineage>
        <taxon>Eukaryota</taxon>
        <taxon>Fungi</taxon>
        <taxon>Dikarya</taxon>
        <taxon>Basidiomycota</taxon>
        <taxon>Agaricomycotina</taxon>
        <taxon>Agaricomycetes</taxon>
        <taxon>Agaricomycetidae</taxon>
        <taxon>Agaricales</taxon>
        <taxon>Marasmiineae</taxon>
        <taxon>Mycenaceae</taxon>
        <taxon>Mycena</taxon>
    </lineage>
</organism>
<comment type="caution">
    <text evidence="2">The sequence shown here is derived from an EMBL/GenBank/DDBJ whole genome shotgun (WGS) entry which is preliminary data.</text>
</comment>
<feature type="compositionally biased region" description="Polar residues" evidence="1">
    <location>
        <begin position="255"/>
        <end position="270"/>
    </location>
</feature>
<evidence type="ECO:0000256" key="1">
    <source>
        <dbReference type="SAM" id="MobiDB-lite"/>
    </source>
</evidence>
<feature type="compositionally biased region" description="Basic and acidic residues" evidence="1">
    <location>
        <begin position="287"/>
        <end position="308"/>
    </location>
</feature>